<name>A0A0F4XMD9_9PSED</name>
<sequence length="573" mass="65562">MFLKSLHIANDFGVIRNIKFHAGMNLIVDETPSDETLITGNNVGKTTVLMLIDFCLGSSAKGIYTDPENKKNENAVVKHFLVNTKALITLTLTQDLNSASSADLVIERNFLPRKQLIRRINGAQKTEEEFEEFLTDYLFPGHYGKKPTFPQIISHNIRYKELSVTNTLRTLNQYTRDDEYESLYLFLLGCDFDRGDARQRLLTQVRTESAFKSRLEGTQTRSAYEASLSLILLEIEQLDQKKATLKINPNFEIDLSRLDEVKFEINQKTSLLSRLKMRKSLTEEAVLEVSSSHTRIDTQQLKDLYKDVTERVSGVQKTFEDLVIFHNAMVEEKARFISKDIPQLNASIAQYESEIAALLLEELKLTQTVSKSGSFAELEKVIVENNEKYRQRGEFETIITQISEVEGVIEGLNKSLADIDDELFSGEFEAAIQAQLNKFNRHFSTISQELYGEQYALKVDRVTARSGQRVYKFSSFNTNFSSGKKQGEISCFDIAYNLFADEEGIPCLHFLLNDKKELMHDNQLTNIANLVGRQKKHVQFVASILRDKLPAELNQEKYFVVKLSQDNKLFKIE</sequence>
<gene>
    <name evidence="2" type="ORF">VP02_15010</name>
</gene>
<dbReference type="OrthoDB" id="5140926at2"/>
<proteinExistence type="predicted"/>
<dbReference type="PATRIC" id="fig|132476.4.peg.1108"/>
<evidence type="ECO:0000259" key="1">
    <source>
        <dbReference type="Pfam" id="PF10088"/>
    </source>
</evidence>
<organism evidence="2 3">
    <name type="scientific">Pseudomonas kilonensis</name>
    <dbReference type="NCBI Taxonomy" id="132476"/>
    <lineage>
        <taxon>Bacteria</taxon>
        <taxon>Pseudomonadati</taxon>
        <taxon>Pseudomonadota</taxon>
        <taxon>Gammaproteobacteria</taxon>
        <taxon>Pseudomonadales</taxon>
        <taxon>Pseudomonadaceae</taxon>
        <taxon>Pseudomonas</taxon>
    </lineage>
</organism>
<feature type="domain" description="DUF2326" evidence="1">
    <location>
        <begin position="446"/>
        <end position="573"/>
    </location>
</feature>
<reference evidence="2 3" key="1">
    <citation type="submission" date="2015-03" db="EMBL/GenBank/DDBJ databases">
        <title>Pseudomonas fluorescens 1855-344 Genome sequencing and assembly.</title>
        <authorList>
            <person name="Eng W.W.H."/>
            <person name="Gan H.M."/>
            <person name="Savka M.A."/>
        </authorList>
    </citation>
    <scope>NUCLEOTIDE SEQUENCE [LARGE SCALE GENOMIC DNA]</scope>
    <source>
        <strain evidence="2 3">1855-344</strain>
    </source>
</reference>
<comment type="caution">
    <text evidence="2">The sequence shown here is derived from an EMBL/GenBank/DDBJ whole genome shotgun (WGS) entry which is preliminary data.</text>
</comment>
<evidence type="ECO:0000313" key="2">
    <source>
        <dbReference type="EMBL" id="KKA07102.1"/>
    </source>
</evidence>
<evidence type="ECO:0000313" key="3">
    <source>
        <dbReference type="Proteomes" id="UP000033662"/>
    </source>
</evidence>
<dbReference type="InterPro" id="IPR027417">
    <property type="entry name" value="P-loop_NTPase"/>
</dbReference>
<dbReference type="InterPro" id="IPR018760">
    <property type="entry name" value="DUF2326"/>
</dbReference>
<dbReference type="Proteomes" id="UP000033662">
    <property type="component" value="Unassembled WGS sequence"/>
</dbReference>
<dbReference type="Gene3D" id="3.40.50.300">
    <property type="entry name" value="P-loop containing nucleotide triphosphate hydrolases"/>
    <property type="match status" value="1"/>
</dbReference>
<dbReference type="Pfam" id="PF10088">
    <property type="entry name" value="DUF2326"/>
    <property type="match status" value="1"/>
</dbReference>
<accession>A0A0F4XMD9</accession>
<protein>
    <recommendedName>
        <fullName evidence="1">DUF2326 domain-containing protein</fullName>
    </recommendedName>
</protein>
<dbReference type="AlphaFoldDB" id="A0A0F4XMD9"/>
<dbReference type="EMBL" id="JZXC01000013">
    <property type="protein sequence ID" value="KKA07102.1"/>
    <property type="molecule type" value="Genomic_DNA"/>
</dbReference>